<evidence type="ECO:0000313" key="2">
    <source>
        <dbReference type="Proteomes" id="UP000289859"/>
    </source>
</evidence>
<dbReference type="EMBL" id="QOVK01000030">
    <property type="protein sequence ID" value="RXG12507.1"/>
    <property type="molecule type" value="Genomic_DNA"/>
</dbReference>
<reference evidence="1 2" key="1">
    <citation type="submission" date="2018-07" db="EMBL/GenBank/DDBJ databases">
        <title>Leeuwenhoekiella genomics.</title>
        <authorList>
            <person name="Tahon G."/>
            <person name="Willems A."/>
        </authorList>
    </citation>
    <scope>NUCLEOTIDE SEQUENCE [LARGE SCALE GENOMIC DNA]</scope>
    <source>
        <strain evidence="1 2">LMG 29608</strain>
    </source>
</reference>
<protein>
    <submittedName>
        <fullName evidence="1">Glycosyltransferase involved in cell wall biosynthesis</fullName>
    </submittedName>
</protein>
<accession>A0A4V1KNW8</accession>
<dbReference type="Pfam" id="PF13692">
    <property type="entry name" value="Glyco_trans_1_4"/>
    <property type="match status" value="1"/>
</dbReference>
<dbReference type="PANTHER" id="PTHR12526">
    <property type="entry name" value="GLYCOSYLTRANSFERASE"/>
    <property type="match status" value="1"/>
</dbReference>
<dbReference type="AlphaFoldDB" id="A0A4V1KNW8"/>
<dbReference type="OrthoDB" id="9807209at2"/>
<name>A0A4V1KNW8_9FLAO</name>
<organism evidence="1 2">
    <name type="scientific">Leeuwenhoekiella polynyae</name>
    <dbReference type="NCBI Taxonomy" id="1550906"/>
    <lineage>
        <taxon>Bacteria</taxon>
        <taxon>Pseudomonadati</taxon>
        <taxon>Bacteroidota</taxon>
        <taxon>Flavobacteriia</taxon>
        <taxon>Flavobacteriales</taxon>
        <taxon>Flavobacteriaceae</taxon>
        <taxon>Leeuwenhoekiella</taxon>
    </lineage>
</organism>
<dbReference type="SUPFAM" id="SSF53756">
    <property type="entry name" value="UDP-Glycosyltransferase/glycogen phosphorylase"/>
    <property type="match status" value="1"/>
</dbReference>
<dbReference type="Proteomes" id="UP000289859">
    <property type="component" value="Unassembled WGS sequence"/>
</dbReference>
<dbReference type="GO" id="GO:0016740">
    <property type="term" value="F:transferase activity"/>
    <property type="evidence" value="ECO:0007669"/>
    <property type="project" value="UniProtKB-KW"/>
</dbReference>
<proteinExistence type="predicted"/>
<dbReference type="Gene3D" id="3.40.50.2000">
    <property type="entry name" value="Glycogen Phosphorylase B"/>
    <property type="match status" value="1"/>
</dbReference>
<gene>
    <name evidence="1" type="ORF">DSM02_3884</name>
</gene>
<sequence length="408" mass="46689">MKVLFLGNVWPEPVSSAAGTRIMQLIKAFQNKSAEVHFACAAGKTPLSEDLSKINVAEEIIQLNNSSFDTYIKDLNPQVVVFDKFVIEEQFGWRVKEQCPDAVRILETIDLHGLRKGREAALKAGESFSEKYFHNDFAKRELASIYRCDLTLVISEFEMEVLNDFFNVPDQQLFYLPFLVEPISDEVISIWKPFEKRKHFVTIGNFRHEPNWLSVRYLKTEIWPIIRKQLPDAEMRVYGSYPAEKHTQLHNPKENFYVLGRAESAHEVIEDARVLLAPLLTGAGLKGKLLDAMQCGTPAVTTKVGAEGMHGTLPFNGSVTDDFNDFADAAVSLYKDSKAWSKAQKNGVKIINERFLQSYWQPLFHSKINELLKNLEQHRQANFTGAMLWHQSLQASKFMSKWIEEKNK</sequence>
<keyword evidence="1" id="KW-0808">Transferase</keyword>
<evidence type="ECO:0000313" key="1">
    <source>
        <dbReference type="EMBL" id="RXG12507.1"/>
    </source>
</evidence>
<dbReference type="RefSeq" id="WP_128767076.1">
    <property type="nucleotide sequence ID" value="NZ_JBHUOO010000023.1"/>
</dbReference>
<dbReference type="CDD" id="cd03801">
    <property type="entry name" value="GT4_PimA-like"/>
    <property type="match status" value="1"/>
</dbReference>
<keyword evidence="2" id="KW-1185">Reference proteome</keyword>
<dbReference type="PANTHER" id="PTHR12526:SF584">
    <property type="entry name" value="GLYCOSYLTRANSFERASE"/>
    <property type="match status" value="1"/>
</dbReference>
<comment type="caution">
    <text evidence="1">The sequence shown here is derived from an EMBL/GenBank/DDBJ whole genome shotgun (WGS) entry which is preliminary data.</text>
</comment>